<gene>
    <name evidence="1" type="ORF">ENUP19_0353G0001</name>
</gene>
<keyword evidence="2" id="KW-1185">Reference proteome</keyword>
<dbReference type="PANTHER" id="PTHR45661:SF3">
    <property type="entry name" value="IG-LIKE DOMAIN-CONTAINING PROTEIN"/>
    <property type="match status" value="1"/>
</dbReference>
<dbReference type="Pfam" id="PF13306">
    <property type="entry name" value="LRR_5"/>
    <property type="match status" value="3"/>
</dbReference>
<dbReference type="PANTHER" id="PTHR45661">
    <property type="entry name" value="SURFACE ANTIGEN"/>
    <property type="match status" value="1"/>
</dbReference>
<sequence length="589" mass="66607">MNEESTDSTSTFSGFSTKTESMIEMIPVQKIEVTKKGHLGASEMRRIGVYFNDELDFIRVMMVSKIYKDFVDGYRFNPISKIKLFKTIEEQHLYYVNDKLYPKLHHVYRYKVDYSFYLKHREDNCDFRFISYSSPTSRPVTIGYGITHINDQGLYANTVESIDLPPTLISIGSSAFEKCDVLTSINLCNVIRLSERAFAECKKLKQINIPSTVKIIGKECFKGCTSLSSITLPSQLENIGKACFLGCSGIVNVNVKGRVFKGLVSYHLSRLISRLIIKCKNIEYTVSDRELYGNNIPDGVSLVGDGCFSSISIQHITIPTSVKELGNKAFSKCTQLRKIQINGNSLQILGMGVFMCCYELESIELPNSINSISESCFVWCRNLRHIKLPEGITSIQKSSFENCKSLVSIELPKSLISIGDHAFSFCDSLEHIVLPEKLQYLYEECFSNCKSLRSINLPSSLIFIGEKSFDGCIVLNEVYWNDSKNFTVKVSLRIAELLWKKGVQCDSVIFTTEDRILHQNKVPNGVTELSKGSFFGSDVEIVSLPSTVKKIGDYCFYQCKQLKKIRCSEKIKIGKNCFGECKSLAVEYF</sequence>
<organism evidence="1 2">
    <name type="scientific">Entamoeba nuttalli</name>
    <dbReference type="NCBI Taxonomy" id="412467"/>
    <lineage>
        <taxon>Eukaryota</taxon>
        <taxon>Amoebozoa</taxon>
        <taxon>Evosea</taxon>
        <taxon>Archamoebae</taxon>
        <taxon>Mastigamoebida</taxon>
        <taxon>Entamoebidae</taxon>
        <taxon>Entamoeba</taxon>
    </lineage>
</organism>
<evidence type="ECO:0008006" key="3">
    <source>
        <dbReference type="Google" id="ProtNLM"/>
    </source>
</evidence>
<dbReference type="InterPro" id="IPR032675">
    <property type="entry name" value="LRR_dom_sf"/>
</dbReference>
<name>A0ABQ0DXX2_9EUKA</name>
<evidence type="ECO:0000313" key="2">
    <source>
        <dbReference type="Proteomes" id="UP001628156"/>
    </source>
</evidence>
<proteinExistence type="predicted"/>
<dbReference type="EMBL" id="BAAFRS010000353">
    <property type="protein sequence ID" value="GAB1227713.1"/>
    <property type="molecule type" value="Genomic_DNA"/>
</dbReference>
<evidence type="ECO:0000313" key="1">
    <source>
        <dbReference type="EMBL" id="GAB1227713.1"/>
    </source>
</evidence>
<dbReference type="SUPFAM" id="SSF52058">
    <property type="entry name" value="L domain-like"/>
    <property type="match status" value="2"/>
</dbReference>
<dbReference type="Gene3D" id="3.80.10.10">
    <property type="entry name" value="Ribonuclease Inhibitor"/>
    <property type="match status" value="3"/>
</dbReference>
<reference evidence="1 2" key="1">
    <citation type="journal article" date="2019" name="PLoS Negl. Trop. Dis.">
        <title>Whole genome sequencing of Entamoeba nuttalli reveals mammalian host-related molecular signatures and a novel octapeptide-repeat surface protein.</title>
        <authorList>
            <person name="Tanaka M."/>
            <person name="Makiuchi T."/>
            <person name="Komiyama T."/>
            <person name="Shiina T."/>
            <person name="Osaki K."/>
            <person name="Tachibana H."/>
        </authorList>
    </citation>
    <scope>NUCLEOTIDE SEQUENCE [LARGE SCALE GENOMIC DNA]</scope>
    <source>
        <strain evidence="1 2">P19-061405</strain>
    </source>
</reference>
<accession>A0ABQ0DXX2</accession>
<protein>
    <recommendedName>
        <fullName evidence="3">Leucine rich repeat protein, BspA family protein</fullName>
    </recommendedName>
</protein>
<comment type="caution">
    <text evidence="1">The sequence shown here is derived from an EMBL/GenBank/DDBJ whole genome shotgun (WGS) entry which is preliminary data.</text>
</comment>
<dbReference type="Gene3D" id="3.40.50.12480">
    <property type="match status" value="1"/>
</dbReference>
<dbReference type="InterPro" id="IPR053139">
    <property type="entry name" value="Surface_bspA-like"/>
</dbReference>
<dbReference type="InterPro" id="IPR026906">
    <property type="entry name" value="LRR_5"/>
</dbReference>
<dbReference type="Proteomes" id="UP001628156">
    <property type="component" value="Unassembled WGS sequence"/>
</dbReference>